<evidence type="ECO:0000313" key="3">
    <source>
        <dbReference type="Proteomes" id="UP000245488"/>
    </source>
</evidence>
<dbReference type="Proteomes" id="UP000245488">
    <property type="component" value="Chromosome"/>
</dbReference>
<feature type="transmembrane region" description="Helical" evidence="1">
    <location>
        <begin position="157"/>
        <end position="178"/>
    </location>
</feature>
<keyword evidence="1" id="KW-0812">Transmembrane</keyword>
<dbReference type="EMBL" id="NXNG01000001">
    <property type="protein sequence ID" value="PWT27958.1"/>
    <property type="molecule type" value="Genomic_DNA"/>
</dbReference>
<keyword evidence="1" id="KW-0472">Membrane</keyword>
<comment type="caution">
    <text evidence="2">The sequence shown here is derived from an EMBL/GenBank/DDBJ whole genome shotgun (WGS) entry which is preliminary data.</text>
</comment>
<feature type="transmembrane region" description="Helical" evidence="1">
    <location>
        <begin position="58"/>
        <end position="80"/>
    </location>
</feature>
<keyword evidence="3" id="KW-1185">Reference proteome</keyword>
<organism evidence="2 3">
    <name type="scientific">Butyrivibrio fibrisolvens</name>
    <dbReference type="NCBI Taxonomy" id="831"/>
    <lineage>
        <taxon>Bacteria</taxon>
        <taxon>Bacillati</taxon>
        <taxon>Bacillota</taxon>
        <taxon>Clostridia</taxon>
        <taxon>Lachnospirales</taxon>
        <taxon>Lachnospiraceae</taxon>
        <taxon>Butyrivibrio</taxon>
    </lineage>
</organism>
<gene>
    <name evidence="2" type="ORF">CPT75_13020</name>
</gene>
<accession>A0A317G232</accession>
<proteinExistence type="predicted"/>
<feature type="transmembrane region" description="Helical" evidence="1">
    <location>
        <begin position="184"/>
        <end position="209"/>
    </location>
</feature>
<sequence length="227" mass="26156">MKDKKSNKWILHKGKKVTDIFEVLRKMPEVKIKYALCSPVVFVCGLVPMFMGNQNNTLYWKFLLGAFAIVSIMSLIFMFIASLENDAEYRHIKMLFVFKEETLFSFVIPTVISAYYVLNSVAVCVTILVTCIILRGIKIWSLERKIKNGTYGYYMDAIVNTTLIGIASMAGVFGFRIFVNLETFGAFSIAFNLIIIWLVFIVLLIVFMIEPIVAIRRFHRDKCKIKR</sequence>
<dbReference type="RefSeq" id="WP_110073261.1">
    <property type="nucleotide sequence ID" value="NZ_CM009896.1"/>
</dbReference>
<feature type="transmembrane region" description="Helical" evidence="1">
    <location>
        <begin position="118"/>
        <end position="137"/>
    </location>
</feature>
<evidence type="ECO:0000313" key="2">
    <source>
        <dbReference type="EMBL" id="PWT27958.1"/>
    </source>
</evidence>
<reference evidence="2 3" key="1">
    <citation type="submission" date="2017-09" db="EMBL/GenBank/DDBJ databases">
        <title>High-quality draft genome sequence of Butyrivibrio fibrisolvens INBov1, isolated from cow rumen.</title>
        <authorList>
            <person name="Rodriguez Hernaez J."/>
            <person name="Rivarola M."/>
            <person name="Paniego N."/>
            <person name="Cravero S."/>
            <person name="Ceron Cucchi M."/>
            <person name="Martinez M.C."/>
        </authorList>
    </citation>
    <scope>NUCLEOTIDE SEQUENCE [LARGE SCALE GENOMIC DNA]</scope>
    <source>
        <strain evidence="2 3">INBov1</strain>
    </source>
</reference>
<protein>
    <submittedName>
        <fullName evidence="2">Uncharacterized protein</fullName>
    </submittedName>
</protein>
<evidence type="ECO:0000256" key="1">
    <source>
        <dbReference type="SAM" id="Phobius"/>
    </source>
</evidence>
<keyword evidence="1" id="KW-1133">Transmembrane helix</keyword>
<name>A0A317G232_BUTFI</name>
<dbReference type="AlphaFoldDB" id="A0A317G232"/>